<organism evidence="5 6">
    <name type="scientific">Sediminicola luteus</name>
    <dbReference type="NCBI Taxonomy" id="319238"/>
    <lineage>
        <taxon>Bacteria</taxon>
        <taxon>Pseudomonadati</taxon>
        <taxon>Bacteroidota</taxon>
        <taxon>Flavobacteriia</taxon>
        <taxon>Flavobacteriales</taxon>
        <taxon>Flavobacteriaceae</taxon>
        <taxon>Sediminicola</taxon>
    </lineage>
</organism>
<dbReference type="PANTHER" id="PTHR30244">
    <property type="entry name" value="TRANSAMINASE"/>
    <property type="match status" value="1"/>
</dbReference>
<dbReference type="AlphaFoldDB" id="A0A2A4GF07"/>
<dbReference type="GO" id="GO:0030170">
    <property type="term" value="F:pyridoxal phosphate binding"/>
    <property type="evidence" value="ECO:0007669"/>
    <property type="project" value="TreeGrafter"/>
</dbReference>
<dbReference type="CDD" id="cd00616">
    <property type="entry name" value="AHBA_syn"/>
    <property type="match status" value="1"/>
</dbReference>
<keyword evidence="6" id="KW-1185">Reference proteome</keyword>
<evidence type="ECO:0000256" key="4">
    <source>
        <dbReference type="RuleBase" id="RU004508"/>
    </source>
</evidence>
<protein>
    <submittedName>
        <fullName evidence="5">UDP-4-amino-4, 6-dideoxy-N-acetyl-beta-L-altrosamine transaminase</fullName>
    </submittedName>
</protein>
<evidence type="ECO:0000256" key="3">
    <source>
        <dbReference type="PIRSR" id="PIRSR000390-2"/>
    </source>
</evidence>
<name>A0A2A4GF07_9FLAO</name>
<evidence type="ECO:0000256" key="2">
    <source>
        <dbReference type="PIRSR" id="PIRSR000390-1"/>
    </source>
</evidence>
<dbReference type="PIRSF" id="PIRSF000390">
    <property type="entry name" value="PLP_StrS"/>
    <property type="match status" value="1"/>
</dbReference>
<sequence length="383" mass="42673">MAKHNIPYGRQHIDKEDISAVIETLTADFLTQGPKVKQFEDAFADYTGAKYAVAVSNATAGLHLSVLANGLQPGERVITTPITFAATANCIRYAGGEVWFADIDPDTYLLSLEATEKLIKSKPKGFFKGIIPVDFGGLPVNLEAFRNLADEHNLWIIEDACHAPGGYFVDSNNVDQKCGNGAYADLAVFSFHPVKHIACGEGGIITTNNEKLYKKLLSLRTHGITKENMVENHGGWYYEMQELGFNYRLTDIQSALGITQLKKNDAGVLRRNEIADRYKSAFNGLLKYQTLPVNCHNAHHLFIVEVKDRAGLYEHLRSKGIFAQIHYIPVHTLPYYRKIGYGNADLSMAEAYYGRCISLPMYPTLSAEEQDFVIHEVKAYVNG</sequence>
<feature type="modified residue" description="N6-(pyridoxal phosphate)lysine" evidence="3">
    <location>
        <position position="195"/>
    </location>
</feature>
<dbReference type="InterPro" id="IPR020026">
    <property type="entry name" value="PseC"/>
</dbReference>
<dbReference type="GO" id="GO:0000271">
    <property type="term" value="P:polysaccharide biosynthetic process"/>
    <property type="evidence" value="ECO:0007669"/>
    <property type="project" value="TreeGrafter"/>
</dbReference>
<dbReference type="Proteomes" id="UP000219559">
    <property type="component" value="Unassembled WGS sequence"/>
</dbReference>
<dbReference type="PANTHER" id="PTHR30244:SF34">
    <property type="entry name" value="DTDP-4-AMINO-4,6-DIDEOXYGALACTOSE TRANSAMINASE"/>
    <property type="match status" value="1"/>
</dbReference>
<dbReference type="InterPro" id="IPR015424">
    <property type="entry name" value="PyrdxlP-dep_Trfase"/>
</dbReference>
<dbReference type="GO" id="GO:0008483">
    <property type="term" value="F:transaminase activity"/>
    <property type="evidence" value="ECO:0007669"/>
    <property type="project" value="TreeGrafter"/>
</dbReference>
<feature type="active site" description="Proton acceptor" evidence="2">
    <location>
        <position position="195"/>
    </location>
</feature>
<evidence type="ECO:0000256" key="1">
    <source>
        <dbReference type="ARBA" id="ARBA00037999"/>
    </source>
</evidence>
<dbReference type="InterPro" id="IPR015421">
    <property type="entry name" value="PyrdxlP-dep_Trfase_major"/>
</dbReference>
<dbReference type="EMBL" id="NBWU01000001">
    <property type="protein sequence ID" value="PCE66560.1"/>
    <property type="molecule type" value="Genomic_DNA"/>
</dbReference>
<dbReference type="OrthoDB" id="9804264at2"/>
<gene>
    <name evidence="5" type="ORF">B7P33_04490</name>
</gene>
<comment type="caution">
    <text evidence="5">The sequence shown here is derived from an EMBL/GenBank/DDBJ whole genome shotgun (WGS) entry which is preliminary data.</text>
</comment>
<dbReference type="InterPro" id="IPR015422">
    <property type="entry name" value="PyrdxlP-dep_Trfase_small"/>
</dbReference>
<proteinExistence type="inferred from homology"/>
<dbReference type="Gene3D" id="3.90.1150.10">
    <property type="entry name" value="Aspartate Aminotransferase, domain 1"/>
    <property type="match status" value="1"/>
</dbReference>
<dbReference type="SUPFAM" id="SSF53383">
    <property type="entry name" value="PLP-dependent transferases"/>
    <property type="match status" value="1"/>
</dbReference>
<dbReference type="Pfam" id="PF01041">
    <property type="entry name" value="DegT_DnrJ_EryC1"/>
    <property type="match status" value="1"/>
</dbReference>
<dbReference type="RefSeq" id="WP_097442081.1">
    <property type="nucleotide sequence ID" value="NZ_NBWU01000001.1"/>
</dbReference>
<evidence type="ECO:0000313" key="6">
    <source>
        <dbReference type="Proteomes" id="UP000219559"/>
    </source>
</evidence>
<reference evidence="5 6" key="1">
    <citation type="submission" date="2017-04" db="EMBL/GenBank/DDBJ databases">
        <title>A new member of the family Flavobacteriaceae isolated from ascidians.</title>
        <authorList>
            <person name="Chen L."/>
        </authorList>
    </citation>
    <scope>NUCLEOTIDE SEQUENCE [LARGE SCALE GENOMIC DNA]</scope>
    <source>
        <strain evidence="5 6">HQA918</strain>
    </source>
</reference>
<dbReference type="Gene3D" id="3.40.640.10">
    <property type="entry name" value="Type I PLP-dependent aspartate aminotransferase-like (Major domain)"/>
    <property type="match status" value="1"/>
</dbReference>
<evidence type="ECO:0000313" key="5">
    <source>
        <dbReference type="EMBL" id="PCE66560.1"/>
    </source>
</evidence>
<accession>A0A2A4GF07</accession>
<dbReference type="NCBIfam" id="TIGR03588">
    <property type="entry name" value="PseC"/>
    <property type="match status" value="1"/>
</dbReference>
<comment type="similarity">
    <text evidence="1 4">Belongs to the DegT/DnrJ/EryC1 family.</text>
</comment>
<dbReference type="InterPro" id="IPR000653">
    <property type="entry name" value="DegT/StrS_aminotransferase"/>
</dbReference>
<keyword evidence="3 4" id="KW-0663">Pyridoxal phosphate</keyword>